<dbReference type="SUPFAM" id="SSF46689">
    <property type="entry name" value="Homeodomain-like"/>
    <property type="match status" value="1"/>
</dbReference>
<feature type="domain" description="Myb-like" evidence="5">
    <location>
        <begin position="30"/>
        <end position="83"/>
    </location>
</feature>
<dbReference type="PROSITE" id="PS50014">
    <property type="entry name" value="BROMODOMAIN_2"/>
    <property type="match status" value="1"/>
</dbReference>
<evidence type="ECO:0000259" key="4">
    <source>
        <dbReference type="PROSITE" id="PS50014"/>
    </source>
</evidence>
<dbReference type="PANTHER" id="PTHR37888">
    <property type="entry name" value="DNA-BINDING BROMODOMAIN-CONTAINING PROTEIN"/>
    <property type="match status" value="1"/>
</dbReference>
<dbReference type="RefSeq" id="XP_027068075.1">
    <property type="nucleotide sequence ID" value="XM_027212274.2"/>
</dbReference>
<dbReference type="SMART" id="SM00297">
    <property type="entry name" value="BROMO"/>
    <property type="match status" value="1"/>
</dbReference>
<organism evidence="6 7">
    <name type="scientific">Coffea arabica</name>
    <name type="common">Arabian coffee</name>
    <dbReference type="NCBI Taxonomy" id="13443"/>
    <lineage>
        <taxon>Eukaryota</taxon>
        <taxon>Viridiplantae</taxon>
        <taxon>Streptophyta</taxon>
        <taxon>Embryophyta</taxon>
        <taxon>Tracheophyta</taxon>
        <taxon>Spermatophyta</taxon>
        <taxon>Magnoliopsida</taxon>
        <taxon>eudicotyledons</taxon>
        <taxon>Gunneridae</taxon>
        <taxon>Pentapetalae</taxon>
        <taxon>asterids</taxon>
        <taxon>lamiids</taxon>
        <taxon>Gentianales</taxon>
        <taxon>Rubiaceae</taxon>
        <taxon>Ixoroideae</taxon>
        <taxon>Gardenieae complex</taxon>
        <taxon>Bertiereae - Coffeeae clade</taxon>
        <taxon>Coffeeae</taxon>
        <taxon>Coffea</taxon>
    </lineage>
</organism>
<feature type="region of interest" description="Disordered" evidence="3">
    <location>
        <begin position="154"/>
        <end position="372"/>
    </location>
</feature>
<dbReference type="Proteomes" id="UP001652660">
    <property type="component" value="Chromosome 6c"/>
</dbReference>
<evidence type="ECO:0000256" key="2">
    <source>
        <dbReference type="PROSITE-ProRule" id="PRU00035"/>
    </source>
</evidence>
<dbReference type="InterPro" id="IPR018359">
    <property type="entry name" value="Bromodomain_CS"/>
</dbReference>
<proteinExistence type="predicted"/>
<evidence type="ECO:0000259" key="5">
    <source>
        <dbReference type="PROSITE" id="PS50090"/>
    </source>
</evidence>
<sequence>MAGPNGATGDYGNESEAPAERLDSDDAAHWGTWEDLLLVCAVNRYGTNSWESVALEIQKRSTSPFLSLSLTPRNCQMKYLDLTRRFLFKHDPRNTDNAYKDDDVEAAGHDGSIISTDESVPLLEELRKLRVAELRRELERYDLSIVTLQSKVKKMKEERERCSTESEIREEKASVLRKSEEAEAPPERDASEDKVKVIMDELEKSPSSMANNKDEQSVNGSVPKDGRVGEIEAGRDEVKVKEPGRIGEGNEEPVRTMEDKLVKEEDSGYGSSDSVEREYRKPGPESVPNEVKVEPESVSHSPELVESVAESKDGGGGGVCGDEEATTKECNSDVQSSATKSRRDGENDDVPPGSTKNLDLQNDNSSPPVKLEASVESQPLIDFLDHVKGHKLGSLFLRRLDSQEAPNYKSLIRQHVDLEAVRRRVKEGIYSDSNLKFFRDLLLLVNNAMVFFGKNTPEFLAAMELRHLIANEMARRNAKSSDSSSEKQASLQKASLPDKGSSEPSESLLRKPKLGGQLIVCRKRSSIAAKASASSSASDKKRDQNKMPTEDSAGLDSKNPSRRQQPARAEEPRVTKKRSADRFASASTSLKKNAKNGAGTNSKQMSGTNLEKNKGKGGSSSQQPDPRCENKNNQSSADLKKRSAANFLNRMKQSSSSNNSTLLDALKGSPLSASNNGRGGSELKKDENSKGSGGSNLKKNEHGKGGSEHKKNENVKWSGKKAQVSTRSSDVKQAKEKTIPATKSLGRPLNKGAAPPTPSGKRGRGDRESESAASKQQRKKPRK</sequence>
<evidence type="ECO:0008006" key="8">
    <source>
        <dbReference type="Google" id="ProtNLM"/>
    </source>
</evidence>
<name>A0A6P6SQH3_COFAR</name>
<feature type="compositionally biased region" description="Basic and acidic residues" evidence="3">
    <location>
        <begin position="538"/>
        <end position="549"/>
    </location>
</feature>
<dbReference type="PROSITE" id="PS00633">
    <property type="entry name" value="BROMODOMAIN_1"/>
    <property type="match status" value="1"/>
</dbReference>
<feature type="compositionally biased region" description="Basic and acidic residues" evidence="3">
    <location>
        <begin position="252"/>
        <end position="266"/>
    </location>
</feature>
<dbReference type="SUPFAM" id="SSF47370">
    <property type="entry name" value="Bromodomain"/>
    <property type="match status" value="1"/>
</dbReference>
<feature type="compositionally biased region" description="Basic and acidic residues" evidence="3">
    <location>
        <begin position="729"/>
        <end position="738"/>
    </location>
</feature>
<evidence type="ECO:0000256" key="1">
    <source>
        <dbReference type="ARBA" id="ARBA00023117"/>
    </source>
</evidence>
<feature type="compositionally biased region" description="Basic and acidic residues" evidence="3">
    <location>
        <begin position="155"/>
        <end position="204"/>
    </location>
</feature>
<keyword evidence="1 2" id="KW-0103">Bromodomain</keyword>
<dbReference type="CDD" id="cd04369">
    <property type="entry name" value="Bromodomain"/>
    <property type="match status" value="1"/>
</dbReference>
<evidence type="ECO:0000313" key="6">
    <source>
        <dbReference type="Proteomes" id="UP001652660"/>
    </source>
</evidence>
<dbReference type="InterPro" id="IPR001005">
    <property type="entry name" value="SANT/Myb"/>
</dbReference>
<dbReference type="Gene3D" id="1.20.920.10">
    <property type="entry name" value="Bromodomain-like"/>
    <property type="match status" value="1"/>
</dbReference>
<dbReference type="InterPro" id="IPR001487">
    <property type="entry name" value="Bromodomain"/>
</dbReference>
<protein>
    <recommendedName>
        <fullName evidence="8">Bromo domain-containing protein</fullName>
    </recommendedName>
</protein>
<dbReference type="InterPro" id="IPR009057">
    <property type="entry name" value="Homeodomain-like_sf"/>
</dbReference>
<evidence type="ECO:0000313" key="7">
    <source>
        <dbReference type="RefSeq" id="XP_027068075.1"/>
    </source>
</evidence>
<reference evidence="7" key="2">
    <citation type="submission" date="2025-08" db="UniProtKB">
        <authorList>
            <consortium name="RefSeq"/>
        </authorList>
    </citation>
    <scope>IDENTIFICATION</scope>
    <source>
        <tissue evidence="7">Leaves</tissue>
    </source>
</reference>
<feature type="compositionally biased region" description="Polar residues" evidence="3">
    <location>
        <begin position="651"/>
        <end position="662"/>
    </location>
</feature>
<dbReference type="GeneID" id="113693677"/>
<feature type="region of interest" description="Disordered" evidence="3">
    <location>
        <begin position="529"/>
        <end position="783"/>
    </location>
</feature>
<feature type="region of interest" description="Disordered" evidence="3">
    <location>
        <begin position="476"/>
        <end position="511"/>
    </location>
</feature>
<feature type="compositionally biased region" description="Basic and acidic residues" evidence="3">
    <location>
        <begin position="698"/>
        <end position="714"/>
    </location>
</feature>
<feature type="compositionally biased region" description="Basic and acidic residues" evidence="3">
    <location>
        <begin position="274"/>
        <end position="283"/>
    </location>
</feature>
<dbReference type="InterPro" id="IPR036427">
    <property type="entry name" value="Bromodomain-like_sf"/>
</dbReference>
<accession>A0A6P6SQH3</accession>
<feature type="compositionally biased region" description="Polar residues" evidence="3">
    <location>
        <begin position="354"/>
        <end position="367"/>
    </location>
</feature>
<keyword evidence="6" id="KW-1185">Reference proteome</keyword>
<gene>
    <name evidence="7" type="primary">LOC113693677</name>
</gene>
<reference evidence="6" key="1">
    <citation type="journal article" date="2025" name="Foods">
        <title>Unveiling the Microbial Signatures of Arabica Coffee Cherries: Insights into Ripeness Specific Diversity, Functional Traits, and Implications for Quality and Safety.</title>
        <authorList>
            <consortium name="RefSeq"/>
            <person name="Tenea G.N."/>
            <person name="Cifuentes V."/>
            <person name="Reyes P."/>
            <person name="Cevallos-Vallejos M."/>
        </authorList>
    </citation>
    <scope>NUCLEOTIDE SEQUENCE [LARGE SCALE GENOMIC DNA]</scope>
</reference>
<dbReference type="PROSITE" id="PS50090">
    <property type="entry name" value="MYB_LIKE"/>
    <property type="match status" value="1"/>
</dbReference>
<dbReference type="Pfam" id="PF00439">
    <property type="entry name" value="Bromodomain"/>
    <property type="match status" value="1"/>
</dbReference>
<dbReference type="OrthoDB" id="1742084at2759"/>
<dbReference type="CDD" id="cd00167">
    <property type="entry name" value="SANT"/>
    <property type="match status" value="1"/>
</dbReference>
<dbReference type="AlphaFoldDB" id="A0A6P6SQH3"/>
<feature type="compositionally biased region" description="Polar residues" evidence="3">
    <location>
        <begin position="598"/>
        <end position="610"/>
    </location>
</feature>
<feature type="compositionally biased region" description="Basic and acidic residues" evidence="3">
    <location>
        <begin position="568"/>
        <end position="581"/>
    </location>
</feature>
<feature type="region of interest" description="Disordered" evidence="3">
    <location>
        <begin position="1"/>
        <end position="22"/>
    </location>
</feature>
<feature type="compositionally biased region" description="Basic and acidic residues" evidence="3">
    <location>
        <begin position="224"/>
        <end position="245"/>
    </location>
</feature>
<dbReference type="Pfam" id="PF00249">
    <property type="entry name" value="Myb_DNA-binding"/>
    <property type="match status" value="1"/>
</dbReference>
<dbReference type="SMART" id="SM00717">
    <property type="entry name" value="SANT"/>
    <property type="match status" value="1"/>
</dbReference>
<dbReference type="PANTHER" id="PTHR37888:SF11">
    <property type="entry name" value="DNA-BINDING BROMODOMAIN-CONTAINING PROTEIN"/>
    <property type="match status" value="1"/>
</dbReference>
<feature type="domain" description="Bromo" evidence="4">
    <location>
        <begin position="388"/>
        <end position="459"/>
    </location>
</feature>
<evidence type="ECO:0000256" key="3">
    <source>
        <dbReference type="SAM" id="MobiDB-lite"/>
    </source>
</evidence>